<sequence>MINKTFKCVSLYFVVRVNIKFETSHEREVVFYILSDHIFFFKNFTPFKFIFPSDEENVFYIYGELSSLFSVFPVEAKVRKFVSPVKISYVMLFQPKLIKLPKEKELDMMYMGTEPNGSGKIEINEFLEVLIEYEGEKEKAIVSAIKKTIEKSKREFDEIIRKERIARHI</sequence>
<evidence type="ECO:0000313" key="1">
    <source>
        <dbReference type="EMBL" id="QGR18335.1"/>
    </source>
</evidence>
<dbReference type="InterPro" id="IPR021578">
    <property type="entry name" value="STK_08120-like"/>
</dbReference>
<reference evidence="1 2" key="1">
    <citation type="submission" date="2019-10" db="EMBL/GenBank/DDBJ databases">
        <title>Genome Sequences from Six Type Strain Members of the Archaeal Family Sulfolobaceae: Acidianus ambivalens, Acidianus infernus, Metallosphaera prunae, Stygiolobus azoricus, Sulfolobus metallicus, and Sulfurisphaera ohwakuensis.</title>
        <authorList>
            <person name="Counts J.A."/>
            <person name="Kelly R.M."/>
        </authorList>
    </citation>
    <scope>NUCLEOTIDE SEQUENCE [LARGE SCALE GENOMIC DNA]</scope>
    <source>
        <strain evidence="1 2">TA-1</strain>
    </source>
</reference>
<protein>
    <submittedName>
        <fullName evidence="1">DUF3211 domain-containing protein</fullName>
    </submittedName>
</protein>
<proteinExistence type="predicted"/>
<name>A0A650CKW4_SULOH</name>
<keyword evidence="2" id="KW-1185">Reference proteome</keyword>
<dbReference type="Gene3D" id="3.30.530.20">
    <property type="match status" value="1"/>
</dbReference>
<accession>A0A650CKW4</accession>
<dbReference type="AlphaFoldDB" id="A0A650CKW4"/>
<dbReference type="EMBL" id="CP045484">
    <property type="protein sequence ID" value="QGR18335.1"/>
    <property type="molecule type" value="Genomic_DNA"/>
</dbReference>
<dbReference type="InterPro" id="IPR023393">
    <property type="entry name" value="START-like_dom_sf"/>
</dbReference>
<dbReference type="KEGG" id="soh:D1869_14900"/>
<organism evidence="1 2">
    <name type="scientific">Sulfurisphaera ohwakuensis</name>
    <dbReference type="NCBI Taxonomy" id="69656"/>
    <lineage>
        <taxon>Archaea</taxon>
        <taxon>Thermoproteota</taxon>
        <taxon>Thermoprotei</taxon>
        <taxon>Sulfolobales</taxon>
        <taxon>Sulfolobaceae</taxon>
        <taxon>Sulfurisphaera</taxon>
    </lineage>
</organism>
<dbReference type="Pfam" id="PF11485">
    <property type="entry name" value="STK_08120-like"/>
    <property type="match status" value="1"/>
</dbReference>
<evidence type="ECO:0000313" key="2">
    <source>
        <dbReference type="Proteomes" id="UP000427373"/>
    </source>
</evidence>
<dbReference type="Proteomes" id="UP000427373">
    <property type="component" value="Chromosome"/>
</dbReference>
<gene>
    <name evidence="1" type="ORF">D1869_14900</name>
</gene>